<name>A0AA40FSJ2_9HYME</name>
<organism evidence="1 2">
    <name type="scientific">Melipona bicolor</name>
    <dbReference type="NCBI Taxonomy" id="60889"/>
    <lineage>
        <taxon>Eukaryota</taxon>
        <taxon>Metazoa</taxon>
        <taxon>Ecdysozoa</taxon>
        <taxon>Arthropoda</taxon>
        <taxon>Hexapoda</taxon>
        <taxon>Insecta</taxon>
        <taxon>Pterygota</taxon>
        <taxon>Neoptera</taxon>
        <taxon>Endopterygota</taxon>
        <taxon>Hymenoptera</taxon>
        <taxon>Apocrita</taxon>
        <taxon>Aculeata</taxon>
        <taxon>Apoidea</taxon>
        <taxon>Anthophila</taxon>
        <taxon>Apidae</taxon>
        <taxon>Melipona</taxon>
    </lineage>
</organism>
<comment type="caution">
    <text evidence="1">The sequence shown here is derived from an EMBL/GenBank/DDBJ whole genome shotgun (WGS) entry which is preliminary data.</text>
</comment>
<gene>
    <name evidence="1" type="ORF">K0M31_006602</name>
</gene>
<evidence type="ECO:0000313" key="1">
    <source>
        <dbReference type="EMBL" id="KAK1124227.1"/>
    </source>
</evidence>
<protein>
    <submittedName>
        <fullName evidence="1">Uncharacterized protein</fullName>
    </submittedName>
</protein>
<reference evidence="1" key="1">
    <citation type="submission" date="2021-10" db="EMBL/GenBank/DDBJ databases">
        <title>Melipona bicolor Genome sequencing and assembly.</title>
        <authorList>
            <person name="Araujo N.S."/>
            <person name="Arias M.C."/>
        </authorList>
    </citation>
    <scope>NUCLEOTIDE SEQUENCE</scope>
    <source>
        <strain evidence="1">USP_2M_L1-L4_2017</strain>
        <tissue evidence="1">Whole body</tissue>
    </source>
</reference>
<sequence>MQKSMRRRSAVAKPPRKTLVGVAGKGLSLGHNVEPMMTTFPEIKLYITAPFLSKLFLTKIIQHGSTINSCTFYSN</sequence>
<dbReference type="EMBL" id="JAHYIQ010000018">
    <property type="protein sequence ID" value="KAK1124227.1"/>
    <property type="molecule type" value="Genomic_DNA"/>
</dbReference>
<dbReference type="AlphaFoldDB" id="A0AA40FSJ2"/>
<dbReference type="Proteomes" id="UP001177670">
    <property type="component" value="Unassembled WGS sequence"/>
</dbReference>
<proteinExistence type="predicted"/>
<evidence type="ECO:0000313" key="2">
    <source>
        <dbReference type="Proteomes" id="UP001177670"/>
    </source>
</evidence>
<keyword evidence="2" id="KW-1185">Reference proteome</keyword>
<accession>A0AA40FSJ2</accession>